<keyword evidence="2" id="KW-1185">Reference proteome</keyword>
<protein>
    <submittedName>
        <fullName evidence="1">PAAR domain-containing protein</fullName>
    </submittedName>
</protein>
<evidence type="ECO:0000313" key="1">
    <source>
        <dbReference type="EMBL" id="QLB40524.1"/>
    </source>
</evidence>
<evidence type="ECO:0000313" key="2">
    <source>
        <dbReference type="Proteomes" id="UP000509660"/>
    </source>
</evidence>
<gene>
    <name evidence="1" type="ORF">HV559_06370</name>
</gene>
<dbReference type="RefSeq" id="WP_176809873.1">
    <property type="nucleotide sequence ID" value="NZ_CP055306.1"/>
</dbReference>
<dbReference type="CDD" id="cd14744">
    <property type="entry name" value="PAAR_CT_2"/>
    <property type="match status" value="1"/>
</dbReference>
<accession>A0A7D5DZV0</accession>
<reference evidence="1 2" key="1">
    <citation type="submission" date="2020-06" db="EMBL/GenBank/DDBJ databases">
        <title>Mannheimia pernigra sp. nov. isolated from bovine respiratory tract.</title>
        <authorList>
            <person name="Kuhnert P."/>
            <person name="Akarsu-Egger H."/>
        </authorList>
    </citation>
    <scope>NUCLEOTIDE SEQUENCE [LARGE SCALE GENOMIC DNA]</scope>
    <source>
        <strain evidence="1 2">BNO311</strain>
    </source>
</reference>
<organism evidence="1 2">
    <name type="scientific">Mannheimia pernigra</name>
    <dbReference type="NCBI Taxonomy" id="111844"/>
    <lineage>
        <taxon>Bacteria</taxon>
        <taxon>Pseudomonadati</taxon>
        <taxon>Pseudomonadota</taxon>
        <taxon>Gammaproteobacteria</taxon>
        <taxon>Pasteurellales</taxon>
        <taxon>Pasteurellaceae</taxon>
        <taxon>Mannheimia</taxon>
    </lineage>
</organism>
<proteinExistence type="predicted"/>
<dbReference type="Proteomes" id="UP000509660">
    <property type="component" value="Chromosome"/>
</dbReference>
<dbReference type="EMBL" id="CP055306">
    <property type="protein sequence ID" value="QLB40524.1"/>
    <property type="molecule type" value="Genomic_DNA"/>
</dbReference>
<sequence>MKRYYIVEGDKTTAGGIVQKHTGSGSTTSWHGKTVSNIDDKIDCPACNSVGKIQPVGDRQSFGNRGFIPALNDDLCICKCSPPPKLIHSQTVFYQNVSDNVSTASSISSEHGASSQNNFKNNLVDDKKQELLNGYYYNIETGLFEGKISTGKGNQEDVYACNGKKSDIEFISPQKANITHKKFQECCKVVSHESGTATIECIYIAFTANNYAKETKTDLHSLLMSEYSTMPKETKTPLPDTIVSGDIEQKNRLSRKGVLKVYMGHEDPTNGATHWDGTDFLAWGLKSPYKYKDGTNKPHAKFREYNKISIPKTIYDEYLSGTLKEYPKARVKYSGITYDIPAEVFKNLKNWVNNNFEYNTGSKQTKSLVAKVTAGHTIFWKAS</sequence>
<dbReference type="AlphaFoldDB" id="A0A7D5DZV0"/>
<name>A0A7D5DZV0_9PAST</name>